<dbReference type="Gene3D" id="3.40.50.1980">
    <property type="entry name" value="Nitrogenase molybdenum iron protein domain"/>
    <property type="match status" value="1"/>
</dbReference>
<dbReference type="SUPFAM" id="SSF53807">
    <property type="entry name" value="Helical backbone' metal receptor"/>
    <property type="match status" value="1"/>
</dbReference>
<keyword evidence="5" id="KW-1185">Reference proteome</keyword>
<dbReference type="Gene3D" id="3.40.50.12380">
    <property type="entry name" value="Nitrogenase MoFe cofactor biosynthesis protein NifE, C-terminal"/>
    <property type="match status" value="1"/>
</dbReference>
<dbReference type="EMBL" id="CP036259">
    <property type="protein sequence ID" value="QDR79304.1"/>
    <property type="molecule type" value="Genomic_DNA"/>
</dbReference>
<keyword evidence="4" id="KW-0560">Oxidoreductase</keyword>
<evidence type="ECO:0000313" key="4">
    <source>
        <dbReference type="EMBL" id="QDR79304.1"/>
    </source>
</evidence>
<evidence type="ECO:0000259" key="3">
    <source>
        <dbReference type="Pfam" id="PF00148"/>
    </source>
</evidence>
<dbReference type="Pfam" id="PF00148">
    <property type="entry name" value="Oxidored_nitro"/>
    <property type="match status" value="1"/>
</dbReference>
<evidence type="ECO:0000313" key="5">
    <source>
        <dbReference type="Proteomes" id="UP000320776"/>
    </source>
</evidence>
<dbReference type="PROSITE" id="PS00699">
    <property type="entry name" value="NITROGENASE_1_1"/>
    <property type="match status" value="1"/>
</dbReference>
<gene>
    <name evidence="4" type="primary">nifD_2</name>
    <name evidence="4" type="ORF">SPTER_05770</name>
</gene>
<dbReference type="InterPro" id="IPR049939">
    <property type="entry name" value="NifE-like"/>
</dbReference>
<sequence>MSKLTEDLTYDYLSAEAAPTREERIEATYAFGGSCTGLKQGMGQGCTKYNSRKFAQGGGCQLSLALGIVRSFQNVVVVIHGPLGCASNNLGVAGYSKTFRVLKHKPVTDNIWLHTNLDENDVIAGGIDKLREAILYAEQEYRPDAIVVGNSCVPGIIGDDIDSLIDELDGQLSARVVPVHCEGFKSKFVATGYDSAYHGVLKKLVDPIKKYDRTAPEDVDGATADAAERYLHSKTVNLLNVGSTSYGDEVELSRLLKALGLNVRVMPLYASIEEISRIGEAALNISICATHDDYLIGHLKERFGTEYVIDTLPIGIKNTNQWLRVIAKFFKLEDEVEKLIAIENEQLEAALEPFKKVLKGKTVFVGGGETRIFTTAEFYQSLGMKVLGLKPHNFDRFAVPMIDDIDDQEAVIDVAPGQPSEELVVLNRLRPDLYVGHTGANAWVTKLGIPTTPLFGQSFNYMGYSGAFELARKAVRRLQNTAFTKKIGANVALPFRPEWYESNPFDNIKEAQQG</sequence>
<dbReference type="RefSeq" id="WP_144348969.1">
    <property type="nucleotide sequence ID" value="NZ_CP036259.1"/>
</dbReference>
<dbReference type="GO" id="GO:0016163">
    <property type="term" value="F:nitrogenase activity"/>
    <property type="evidence" value="ECO:0007669"/>
    <property type="project" value="UniProtKB-EC"/>
</dbReference>
<name>A0A517DPL8_9FIRM</name>
<evidence type="ECO:0000256" key="1">
    <source>
        <dbReference type="ARBA" id="ARBA00023231"/>
    </source>
</evidence>
<keyword evidence="1 2" id="KW-0535">Nitrogen fixation</keyword>
<dbReference type="AlphaFoldDB" id="A0A517DPL8"/>
<proteinExistence type="inferred from homology"/>
<accession>A0A517DPL8</accession>
<dbReference type="Proteomes" id="UP000320776">
    <property type="component" value="Chromosome"/>
</dbReference>
<dbReference type="EC" id="1.18.6.1" evidence="4"/>
<dbReference type="PANTHER" id="PTHR42956">
    <property type="entry name" value="NITROGENASE IRON-MOLYBDENUM COFACTOR BIOSYNTHESIS PROTEIN NIFE"/>
    <property type="match status" value="1"/>
</dbReference>
<feature type="domain" description="Nitrogenase/oxidoreductase component 1" evidence="3">
    <location>
        <begin position="60"/>
        <end position="478"/>
    </location>
</feature>
<dbReference type="OrthoDB" id="9767044at2"/>
<reference evidence="4 5" key="1">
    <citation type="submission" date="2019-02" db="EMBL/GenBank/DDBJ databases">
        <title>Closed genome of Sporomusa termitida DSM 4440.</title>
        <authorList>
            <person name="Poehlein A."/>
            <person name="Daniel R."/>
        </authorList>
    </citation>
    <scope>NUCLEOTIDE SEQUENCE [LARGE SCALE GENOMIC DNA]</scope>
    <source>
        <strain evidence="4 5">DSM 4440</strain>
    </source>
</reference>
<evidence type="ECO:0000256" key="2">
    <source>
        <dbReference type="RuleBase" id="RU004021"/>
    </source>
</evidence>
<dbReference type="KEGG" id="sted:SPTER_05770"/>
<dbReference type="InterPro" id="IPR000318">
    <property type="entry name" value="Nase_comp1_CS"/>
</dbReference>
<comment type="similarity">
    <text evidence="2">Belongs to the NifD/NifK/NifE/NifN family.</text>
</comment>
<dbReference type="PANTHER" id="PTHR42956:SF1">
    <property type="entry name" value="NITROGENASE IRON-MOLYBDENUM COFACTOR BIOSYNTHESIS PROTEIN NIFE"/>
    <property type="match status" value="1"/>
</dbReference>
<organism evidence="4 5">
    <name type="scientific">Sporomusa termitida</name>
    <dbReference type="NCBI Taxonomy" id="2377"/>
    <lineage>
        <taxon>Bacteria</taxon>
        <taxon>Bacillati</taxon>
        <taxon>Bacillota</taxon>
        <taxon>Negativicutes</taxon>
        <taxon>Selenomonadales</taxon>
        <taxon>Sporomusaceae</taxon>
        <taxon>Sporomusa</taxon>
    </lineage>
</organism>
<protein>
    <submittedName>
        <fullName evidence="4">Nitrogenase molybdenum-iron protein alpha chain</fullName>
        <ecNumber evidence="4">1.18.6.1</ecNumber>
    </submittedName>
</protein>
<dbReference type="InterPro" id="IPR000510">
    <property type="entry name" value="Nase/OxRdtase_comp1"/>
</dbReference>